<feature type="domain" description="G-protein coupled receptors family 1 profile" evidence="10">
    <location>
        <begin position="38"/>
        <end position="158"/>
    </location>
</feature>
<keyword evidence="4" id="KW-0716">Sensory transduction</keyword>
<keyword evidence="8" id="KW-0675">Receptor</keyword>
<dbReference type="GO" id="GO:0007608">
    <property type="term" value="P:sensory perception of smell"/>
    <property type="evidence" value="ECO:0007669"/>
    <property type="project" value="UniProtKB-KW"/>
</dbReference>
<feature type="transmembrane region" description="Helical" evidence="9">
    <location>
        <begin position="89"/>
        <end position="112"/>
    </location>
</feature>
<dbReference type="AlphaFoldDB" id="A0A851TPE1"/>
<evidence type="ECO:0000256" key="4">
    <source>
        <dbReference type="ARBA" id="ARBA00022725"/>
    </source>
</evidence>
<feature type="non-terminal residue" evidence="11">
    <location>
        <position position="1"/>
    </location>
</feature>
<comment type="caution">
    <text evidence="11">The sequence shown here is derived from an EMBL/GenBank/DDBJ whole genome shotgun (WGS) entry which is preliminary data.</text>
</comment>
<dbReference type="InterPro" id="IPR050516">
    <property type="entry name" value="Olfactory_GPCR"/>
</dbReference>
<evidence type="ECO:0000256" key="6">
    <source>
        <dbReference type="ARBA" id="ARBA00023040"/>
    </source>
</evidence>
<name>A0A851TPE1_9AVES</name>
<dbReference type="GO" id="GO:0005886">
    <property type="term" value="C:plasma membrane"/>
    <property type="evidence" value="ECO:0007669"/>
    <property type="project" value="UniProtKB-SubCell"/>
</dbReference>
<protein>
    <submittedName>
        <fullName evidence="11">O14I1 protein</fullName>
    </submittedName>
</protein>
<sequence>SNSSFLKKFLLLAFVDTRKLQLLHFSLFLGIYLAALLNKSLIITAIACDHRLHRTPMYFFLPHLSLLNLGSISVTVPKSMTNSLSNTRAISYLGCALQVFFLVFLLSAEYFLLTVMAYDHFVVICRPLHYKTLLGSRACVKMAAAAWGSSSLYAALHT</sequence>
<accession>A0A851TPE1</accession>
<keyword evidence="3 9" id="KW-0812">Transmembrane</keyword>
<dbReference type="PROSITE" id="PS50262">
    <property type="entry name" value="G_PROTEIN_RECEP_F1_2"/>
    <property type="match status" value="1"/>
</dbReference>
<dbReference type="PANTHER" id="PTHR26452">
    <property type="entry name" value="OLFACTORY RECEPTOR"/>
    <property type="match status" value="1"/>
</dbReference>
<proteinExistence type="predicted"/>
<dbReference type="EMBL" id="WBNA01001106">
    <property type="protein sequence ID" value="NXD18584.1"/>
    <property type="molecule type" value="Genomic_DNA"/>
</dbReference>
<keyword evidence="6" id="KW-0807">Transducer</keyword>
<evidence type="ECO:0000256" key="3">
    <source>
        <dbReference type="ARBA" id="ARBA00022692"/>
    </source>
</evidence>
<dbReference type="GO" id="GO:0004930">
    <property type="term" value="F:G protein-coupled receptor activity"/>
    <property type="evidence" value="ECO:0007669"/>
    <property type="project" value="UniProtKB-KW"/>
</dbReference>
<organism evidence="11 12">
    <name type="scientific">Nothocercus nigrocapillus</name>
    <dbReference type="NCBI Taxonomy" id="1977171"/>
    <lineage>
        <taxon>Eukaryota</taxon>
        <taxon>Metazoa</taxon>
        <taxon>Chordata</taxon>
        <taxon>Craniata</taxon>
        <taxon>Vertebrata</taxon>
        <taxon>Euteleostomi</taxon>
        <taxon>Archelosauria</taxon>
        <taxon>Archosauria</taxon>
        <taxon>Dinosauria</taxon>
        <taxon>Saurischia</taxon>
        <taxon>Theropoda</taxon>
        <taxon>Coelurosauria</taxon>
        <taxon>Aves</taxon>
        <taxon>Palaeognathae</taxon>
        <taxon>Tinamiformes</taxon>
        <taxon>Tinamidae</taxon>
        <taxon>Nothocercus</taxon>
    </lineage>
</organism>
<dbReference type="SUPFAM" id="SSF81321">
    <property type="entry name" value="Family A G protein-coupled receptor-like"/>
    <property type="match status" value="1"/>
</dbReference>
<keyword evidence="5 9" id="KW-1133">Transmembrane helix</keyword>
<evidence type="ECO:0000256" key="7">
    <source>
        <dbReference type="ARBA" id="ARBA00023136"/>
    </source>
</evidence>
<evidence type="ECO:0000256" key="5">
    <source>
        <dbReference type="ARBA" id="ARBA00022989"/>
    </source>
</evidence>
<dbReference type="InterPro" id="IPR017452">
    <property type="entry name" value="GPCR_Rhodpsn_7TM"/>
</dbReference>
<keyword evidence="12" id="KW-1185">Reference proteome</keyword>
<evidence type="ECO:0000313" key="12">
    <source>
        <dbReference type="Proteomes" id="UP000661971"/>
    </source>
</evidence>
<reference evidence="12" key="1">
    <citation type="submission" date="2023-07" db="EMBL/GenBank/DDBJ databases">
        <title>Bird 10,000 Genomes (B10K) Project - Family phase.</title>
        <authorList>
            <person name="Zhang G."/>
        </authorList>
    </citation>
    <scope>NUCLEOTIDE SEQUENCE [LARGE SCALE GENOMIC DNA]</scope>
</reference>
<evidence type="ECO:0000256" key="9">
    <source>
        <dbReference type="SAM" id="Phobius"/>
    </source>
</evidence>
<dbReference type="Gene3D" id="1.20.1070.10">
    <property type="entry name" value="Rhodopsin 7-helix transmembrane proteins"/>
    <property type="match status" value="1"/>
</dbReference>
<keyword evidence="2" id="KW-1003">Cell membrane</keyword>
<evidence type="ECO:0000259" key="10">
    <source>
        <dbReference type="PROSITE" id="PS50262"/>
    </source>
</evidence>
<evidence type="ECO:0000313" key="11">
    <source>
        <dbReference type="EMBL" id="NXD18584.1"/>
    </source>
</evidence>
<dbReference type="InterPro" id="IPR000276">
    <property type="entry name" value="GPCR_Rhodpsn"/>
</dbReference>
<evidence type="ECO:0000256" key="2">
    <source>
        <dbReference type="ARBA" id="ARBA00022475"/>
    </source>
</evidence>
<evidence type="ECO:0000256" key="1">
    <source>
        <dbReference type="ARBA" id="ARBA00004651"/>
    </source>
</evidence>
<feature type="transmembrane region" description="Helical" evidence="9">
    <location>
        <begin position="20"/>
        <end position="37"/>
    </location>
</feature>
<comment type="subcellular location">
    <subcellularLocation>
        <location evidence="1">Cell membrane</location>
        <topology evidence="1">Multi-pass membrane protein</topology>
    </subcellularLocation>
</comment>
<dbReference type="Pfam" id="PF00001">
    <property type="entry name" value="7tm_1"/>
    <property type="match status" value="1"/>
</dbReference>
<feature type="transmembrane region" description="Helical" evidence="9">
    <location>
        <begin position="58"/>
        <end position="77"/>
    </location>
</feature>
<gene>
    <name evidence="11" type="primary">Or14i1_1</name>
    <name evidence="11" type="ORF">NOTNIG_R11219</name>
</gene>
<keyword evidence="6" id="KW-0297">G-protein coupled receptor</keyword>
<feature type="non-terminal residue" evidence="11">
    <location>
        <position position="158"/>
    </location>
</feature>
<keyword evidence="7 9" id="KW-0472">Membrane</keyword>
<keyword evidence="4" id="KW-0552">Olfaction</keyword>
<dbReference type="Proteomes" id="UP000661971">
    <property type="component" value="Unassembled WGS sequence"/>
</dbReference>
<evidence type="ECO:0000256" key="8">
    <source>
        <dbReference type="ARBA" id="ARBA00023170"/>
    </source>
</evidence>